<dbReference type="Gene3D" id="3.40.50.150">
    <property type="entry name" value="Vaccinia Virus protein VP39"/>
    <property type="match status" value="1"/>
</dbReference>
<dbReference type="PANTHER" id="PTHR11746">
    <property type="entry name" value="O-METHYLTRANSFERASE"/>
    <property type="match status" value="1"/>
</dbReference>
<evidence type="ECO:0000256" key="4">
    <source>
        <dbReference type="SAM" id="MobiDB-lite"/>
    </source>
</evidence>
<dbReference type="CDD" id="cd02440">
    <property type="entry name" value="AdoMet_MTases"/>
    <property type="match status" value="1"/>
</dbReference>
<keyword evidence="1" id="KW-0489">Methyltransferase</keyword>
<dbReference type="InterPro" id="IPR001077">
    <property type="entry name" value="COMT_C"/>
</dbReference>
<dbReference type="Pfam" id="PF08100">
    <property type="entry name" value="Dimerisation"/>
    <property type="match status" value="1"/>
</dbReference>
<dbReference type="Gene3D" id="1.10.10.10">
    <property type="entry name" value="Winged helix-like DNA-binding domain superfamily/Winged helix DNA-binding domain"/>
    <property type="match status" value="1"/>
</dbReference>
<evidence type="ECO:0000259" key="5">
    <source>
        <dbReference type="Pfam" id="PF00891"/>
    </source>
</evidence>
<dbReference type="Pfam" id="PF00891">
    <property type="entry name" value="Methyltransf_2"/>
    <property type="match status" value="1"/>
</dbReference>
<comment type="caution">
    <text evidence="7">The sequence shown here is derived from an EMBL/GenBank/DDBJ whole genome shotgun (WGS) entry which is preliminary data.</text>
</comment>
<feature type="compositionally biased region" description="Basic and acidic residues" evidence="4">
    <location>
        <begin position="1"/>
        <end position="18"/>
    </location>
</feature>
<keyword evidence="3" id="KW-0949">S-adenosyl-L-methionine</keyword>
<name>A0ABU6RA91_9FABA</name>
<dbReference type="SUPFAM" id="SSF46785">
    <property type="entry name" value="Winged helix' DNA-binding domain"/>
    <property type="match status" value="1"/>
</dbReference>
<evidence type="ECO:0000256" key="3">
    <source>
        <dbReference type="ARBA" id="ARBA00022691"/>
    </source>
</evidence>
<dbReference type="EMBL" id="JASCZI010030295">
    <property type="protein sequence ID" value="MED6120810.1"/>
    <property type="molecule type" value="Genomic_DNA"/>
</dbReference>
<dbReference type="InterPro" id="IPR016461">
    <property type="entry name" value="COMT-like"/>
</dbReference>
<dbReference type="InterPro" id="IPR036388">
    <property type="entry name" value="WH-like_DNA-bd_sf"/>
</dbReference>
<reference evidence="7 8" key="1">
    <citation type="journal article" date="2023" name="Plants (Basel)">
        <title>Bridging the Gap: Combining Genomics and Transcriptomics Approaches to Understand Stylosanthes scabra, an Orphan Legume from the Brazilian Caatinga.</title>
        <authorList>
            <person name="Ferreira-Neto J.R.C."/>
            <person name="da Silva M.D."/>
            <person name="Binneck E."/>
            <person name="de Melo N.F."/>
            <person name="da Silva R.H."/>
            <person name="de Melo A.L.T.M."/>
            <person name="Pandolfi V."/>
            <person name="Bustamante F.O."/>
            <person name="Brasileiro-Vidal A.C."/>
            <person name="Benko-Iseppon A.M."/>
        </authorList>
    </citation>
    <scope>NUCLEOTIDE SEQUENCE [LARGE SCALE GENOMIC DNA]</scope>
    <source>
        <tissue evidence="7">Leaves</tissue>
    </source>
</reference>
<proteinExistence type="predicted"/>
<dbReference type="InterPro" id="IPR012967">
    <property type="entry name" value="COMT_dimerisation"/>
</dbReference>
<evidence type="ECO:0000259" key="6">
    <source>
        <dbReference type="Pfam" id="PF08100"/>
    </source>
</evidence>
<dbReference type="PROSITE" id="PS51683">
    <property type="entry name" value="SAM_OMT_II"/>
    <property type="match status" value="1"/>
</dbReference>
<keyword evidence="2" id="KW-0808">Transferase</keyword>
<evidence type="ECO:0000256" key="2">
    <source>
        <dbReference type="ARBA" id="ARBA00022679"/>
    </source>
</evidence>
<accession>A0ABU6RA91</accession>
<organism evidence="7 8">
    <name type="scientific">Stylosanthes scabra</name>
    <dbReference type="NCBI Taxonomy" id="79078"/>
    <lineage>
        <taxon>Eukaryota</taxon>
        <taxon>Viridiplantae</taxon>
        <taxon>Streptophyta</taxon>
        <taxon>Embryophyta</taxon>
        <taxon>Tracheophyta</taxon>
        <taxon>Spermatophyta</taxon>
        <taxon>Magnoliopsida</taxon>
        <taxon>eudicotyledons</taxon>
        <taxon>Gunneridae</taxon>
        <taxon>Pentapetalae</taxon>
        <taxon>rosids</taxon>
        <taxon>fabids</taxon>
        <taxon>Fabales</taxon>
        <taxon>Fabaceae</taxon>
        <taxon>Papilionoideae</taxon>
        <taxon>50 kb inversion clade</taxon>
        <taxon>dalbergioids sensu lato</taxon>
        <taxon>Dalbergieae</taxon>
        <taxon>Pterocarpus clade</taxon>
        <taxon>Stylosanthes</taxon>
    </lineage>
</organism>
<protein>
    <submittedName>
        <fullName evidence="7">Uncharacterized protein</fullName>
    </submittedName>
</protein>
<evidence type="ECO:0000313" key="8">
    <source>
        <dbReference type="Proteomes" id="UP001341840"/>
    </source>
</evidence>
<sequence length="378" mass="42208">MSSSMESREMMKTPRKEEGEDEDDACMYALLLSSLQVFPFILNAAIDLNLFEIFSELAPNGEYLSVSEIASKLPTHVQHPQLHNRLDRILRVLASFSVLNSSSVHINNEDEGGFGRVERLYSLTHAAKYFLKNQTHNLAFLSNLNCSPALTRVWVNIKDAIVDGGIDLFKKANGMSTWEYMGNDSELRHTFDKAMEGISATHMRKYLQTYDGFEGVSTLVDVGGGTGQCLKMIISKYPNIKGINFDLPQVIQHALPYPGVEHVGGNMHETIPKGDAIMLKAVCHNWSDEKCEQVLKNCYKALGEKGKVIIFEMIMPEEPDSSNGTKLVSVVDNSMFLHGGGKERTEKEFGKLSKDSGFTTYQVVCRTLSVLGVIEFYK</sequence>
<dbReference type="Proteomes" id="UP001341840">
    <property type="component" value="Unassembled WGS sequence"/>
</dbReference>
<dbReference type="SUPFAM" id="SSF53335">
    <property type="entry name" value="S-adenosyl-L-methionine-dependent methyltransferases"/>
    <property type="match status" value="1"/>
</dbReference>
<feature type="domain" description="O-methyltransferase C-terminal" evidence="5">
    <location>
        <begin position="154"/>
        <end position="358"/>
    </location>
</feature>
<dbReference type="PIRSF" id="PIRSF005739">
    <property type="entry name" value="O-mtase"/>
    <property type="match status" value="1"/>
</dbReference>
<evidence type="ECO:0000313" key="7">
    <source>
        <dbReference type="EMBL" id="MED6120810.1"/>
    </source>
</evidence>
<dbReference type="InterPro" id="IPR036390">
    <property type="entry name" value="WH_DNA-bd_sf"/>
</dbReference>
<gene>
    <name evidence="7" type="ORF">PIB30_024376</name>
</gene>
<feature type="region of interest" description="Disordered" evidence="4">
    <location>
        <begin position="1"/>
        <end position="20"/>
    </location>
</feature>
<feature type="domain" description="O-methyltransferase dimerisation" evidence="6">
    <location>
        <begin position="37"/>
        <end position="132"/>
    </location>
</feature>
<evidence type="ECO:0000256" key="1">
    <source>
        <dbReference type="ARBA" id="ARBA00022603"/>
    </source>
</evidence>
<keyword evidence="8" id="KW-1185">Reference proteome</keyword>
<dbReference type="InterPro" id="IPR029063">
    <property type="entry name" value="SAM-dependent_MTases_sf"/>
</dbReference>